<evidence type="ECO:0000313" key="1">
    <source>
        <dbReference type="EMBL" id="EME97142.1"/>
    </source>
</evidence>
<sequence>MQTVHDLVGSSRRREALKYGWLGVTAPFTLVWEHSDVARRALGRRLSPQGEEYSLFEAALEVLEEFHVEVVPR</sequence>
<dbReference type="Proteomes" id="UP000011740">
    <property type="component" value="Unassembled WGS sequence"/>
</dbReference>
<dbReference type="EMBL" id="AORZ01000141">
    <property type="protein sequence ID" value="EME97142.1"/>
    <property type="molecule type" value="Genomic_DNA"/>
</dbReference>
<evidence type="ECO:0000313" key="2">
    <source>
        <dbReference type="Proteomes" id="UP000011740"/>
    </source>
</evidence>
<gene>
    <name evidence="1" type="ORF">H340_27955</name>
</gene>
<reference evidence="1 2" key="1">
    <citation type="journal article" date="2013" name="Genome Announc.">
        <title>Whole-Genome Shotgun Assembly and Analysis of the Genome of Streptomyces mobaraensis DSM 40847, a Strain for Industrial Production of Microbial Transglutaminase.</title>
        <authorList>
            <person name="Yang H."/>
            <person name="He T."/>
            <person name="Wu W."/>
            <person name="Zhu W."/>
            <person name="Lu B."/>
            <person name="Sun W."/>
        </authorList>
    </citation>
    <scope>NUCLEOTIDE SEQUENCE [LARGE SCALE GENOMIC DNA]</scope>
    <source>
        <strain evidence="1 2">DSM 40847</strain>
    </source>
</reference>
<dbReference type="AlphaFoldDB" id="M3AU76"/>
<dbReference type="PATRIC" id="fig|1223523.3.peg.5672"/>
<proteinExistence type="predicted"/>
<comment type="caution">
    <text evidence="1">The sequence shown here is derived from an EMBL/GenBank/DDBJ whole genome shotgun (WGS) entry which is preliminary data.</text>
</comment>
<protein>
    <submittedName>
        <fullName evidence="1">Uncharacterized protein</fullName>
    </submittedName>
</protein>
<dbReference type="STRING" id="1223523.H340_27955"/>
<accession>M3AU76</accession>
<organism evidence="1 2">
    <name type="scientific">Streptomyces mobaraensis (strain ATCC 29032 / DSM 40847 / JCM 4168 / NBRC 13819 / NCIMB 11159 / IPCR 16-22)</name>
    <dbReference type="NCBI Taxonomy" id="1223523"/>
    <lineage>
        <taxon>Bacteria</taxon>
        <taxon>Bacillati</taxon>
        <taxon>Actinomycetota</taxon>
        <taxon>Actinomycetes</taxon>
        <taxon>Kitasatosporales</taxon>
        <taxon>Streptomycetaceae</taxon>
        <taxon>Streptomyces</taxon>
    </lineage>
</organism>
<name>M3AU76_STRM1</name>